<evidence type="ECO:0000313" key="10">
    <source>
        <dbReference type="EMBL" id="SFB32483.1"/>
    </source>
</evidence>
<feature type="site" description="Important for enzyme activity" evidence="7">
    <location>
        <position position="314"/>
    </location>
</feature>
<dbReference type="InterPro" id="IPR025650">
    <property type="entry name" value="Alkyl-DHAP_Synthase"/>
</dbReference>
<dbReference type="PANTHER" id="PTHR46568:SF1">
    <property type="entry name" value="ALKYLDIHYDROXYACETONEPHOSPHATE SYNTHASE, PEROXISOMAL"/>
    <property type="match status" value="1"/>
</dbReference>
<dbReference type="PROSITE" id="PS51387">
    <property type="entry name" value="FAD_PCMH"/>
    <property type="match status" value="1"/>
</dbReference>
<organism evidence="10 11">
    <name type="scientific">Nocardioides alpinus</name>
    <dbReference type="NCBI Taxonomy" id="748909"/>
    <lineage>
        <taxon>Bacteria</taxon>
        <taxon>Bacillati</taxon>
        <taxon>Actinomycetota</taxon>
        <taxon>Actinomycetes</taxon>
        <taxon>Propionibacteriales</taxon>
        <taxon>Nocardioidaceae</taxon>
        <taxon>Nocardioides</taxon>
    </lineage>
</organism>
<dbReference type="InterPro" id="IPR036318">
    <property type="entry name" value="FAD-bd_PCMH-like_sf"/>
</dbReference>
<dbReference type="Pfam" id="PF01565">
    <property type="entry name" value="FAD_binding_4"/>
    <property type="match status" value="1"/>
</dbReference>
<dbReference type="AlphaFoldDB" id="A0A1I1A7V3"/>
<keyword evidence="2" id="KW-0285">Flavoprotein</keyword>
<reference evidence="10" key="1">
    <citation type="submission" date="2016-10" db="EMBL/GenBank/DDBJ databases">
        <authorList>
            <person name="de Groot N.N."/>
        </authorList>
    </citation>
    <scope>NUCLEOTIDE SEQUENCE [LARGE SCALE GENOMIC DNA]</scope>
    <source>
        <strain evidence="10">CGMCC 1.10697</strain>
    </source>
</reference>
<dbReference type="PANTHER" id="PTHR46568">
    <property type="entry name" value="ALKYLDIHYDROXYACETONEPHOSPHATE SYNTHASE, PEROXISOMAL"/>
    <property type="match status" value="1"/>
</dbReference>
<dbReference type="InterPro" id="IPR016169">
    <property type="entry name" value="FAD-bd_PCMH_sub2"/>
</dbReference>
<gene>
    <name evidence="10" type="ORF">SAMN05192575_107188</name>
</gene>
<feature type="binding site" evidence="5">
    <location>
        <position position="390"/>
    </location>
    <ligand>
        <name>substrate</name>
    </ligand>
</feature>
<evidence type="ECO:0000256" key="8">
    <source>
        <dbReference type="SAM" id="MobiDB-lite"/>
    </source>
</evidence>
<dbReference type="InterPro" id="IPR004113">
    <property type="entry name" value="FAD-bd_oxidored_4_C"/>
</dbReference>
<dbReference type="STRING" id="748909.SAMN05192575_107188"/>
<dbReference type="EMBL" id="FOKC01000007">
    <property type="protein sequence ID" value="SFB32483.1"/>
    <property type="molecule type" value="Genomic_DNA"/>
</dbReference>
<sequence length="527" mass="55070">MTLETPTVEMHPQRWGDPAAASDLPESARGLVELAFGLRDRPAVTGATPPAVALDDALLEGLRALVGAEHVLVDDETRTLRTRGKSTPDLLRARSGDLSDAPDAVVRPDGHVEVVAVLAWAAEHRVAVVPFGGGTCVTGGLAARRDGFAGLVSLDLVRMKRLLAVDDVSMSVTLQPGLRGPEAEALLAGHGLTLGHYPQSFDHASIGGFAATRSSGQSSAGYGRFDAMVVGLTAATPTGSLDLGSSPANAAGPDLRQLLLGSEGAFGVITSVTVRVRRAPAVTTYDGWRWPSFDAGSDAMRTLAQAGLLPTVIRLSDETETAINLADPTSIGGTDDPGCLMITGYEGTAEQVDARREAVSAVLTGLGGTALGEEPGRKWVQGRFDAPYLRDSLLDHGVLVETLETATFWSNRARLHDDVKEALQAALGEGSLVLCHVSHVYETGCSLYFTVAASQADDPLAQWQTAKAAASDAIIAAGATITHHHAIGTDHKPWFAQEIGEVGVRVLRAVKAELDPVGILNPGVLIP</sequence>
<proteinExistence type="inferred from homology"/>
<evidence type="ECO:0000256" key="6">
    <source>
        <dbReference type="PIRSR" id="PIRSR625650-3"/>
    </source>
</evidence>
<keyword evidence="3 6" id="KW-0274">FAD</keyword>
<feature type="domain" description="FAD-binding PCMH-type" evidence="9">
    <location>
        <begin position="98"/>
        <end position="279"/>
    </location>
</feature>
<dbReference type="GO" id="GO:0008610">
    <property type="term" value="P:lipid biosynthetic process"/>
    <property type="evidence" value="ECO:0007669"/>
    <property type="project" value="InterPro"/>
</dbReference>
<feature type="binding site" evidence="6">
    <location>
        <begin position="263"/>
        <end position="269"/>
    </location>
    <ligand>
        <name>FAD</name>
        <dbReference type="ChEBI" id="CHEBI:57692"/>
    </ligand>
</feature>
<accession>A0A1I1A7V3</accession>
<dbReference type="Gene3D" id="1.10.45.10">
    <property type="entry name" value="Vanillyl-alcohol Oxidase, Chain A, domain 4"/>
    <property type="match status" value="1"/>
</dbReference>
<comment type="similarity">
    <text evidence="1">Belongs to the FAD-binding oxidoreductase/transferase type 4 family.</text>
</comment>
<feature type="active site" description="Proton donor/acceptor" evidence="4">
    <location>
        <position position="448"/>
    </location>
</feature>
<feature type="region of interest" description="Disordered" evidence="8">
    <location>
        <begin position="1"/>
        <end position="23"/>
    </location>
</feature>
<evidence type="ECO:0000256" key="3">
    <source>
        <dbReference type="ARBA" id="ARBA00022827"/>
    </source>
</evidence>
<dbReference type="Gene3D" id="3.30.300.330">
    <property type="match status" value="1"/>
</dbReference>
<comment type="cofactor">
    <cofactor evidence="6">
        <name>FAD</name>
        <dbReference type="ChEBI" id="CHEBI:57692"/>
    </cofactor>
</comment>
<dbReference type="InterPro" id="IPR016171">
    <property type="entry name" value="Vanillyl_alc_oxidase_C-sub2"/>
</dbReference>
<evidence type="ECO:0000259" key="9">
    <source>
        <dbReference type="PROSITE" id="PS51387"/>
    </source>
</evidence>
<evidence type="ECO:0000256" key="1">
    <source>
        <dbReference type="ARBA" id="ARBA00008000"/>
    </source>
</evidence>
<feature type="binding site" evidence="6">
    <location>
        <begin position="212"/>
        <end position="215"/>
    </location>
    <ligand>
        <name>FAD</name>
        <dbReference type="ChEBI" id="CHEBI:57692"/>
    </ligand>
</feature>
<evidence type="ECO:0000256" key="7">
    <source>
        <dbReference type="PIRSR" id="PIRSR625650-4"/>
    </source>
</evidence>
<name>A0A1I1A7V3_9ACTN</name>
<dbReference type="InterPro" id="IPR016164">
    <property type="entry name" value="FAD-linked_Oxase-like_C"/>
</dbReference>
<dbReference type="Gene3D" id="3.30.465.10">
    <property type="match status" value="1"/>
</dbReference>
<dbReference type="Pfam" id="PF02913">
    <property type="entry name" value="FAD-oxidase_C"/>
    <property type="match status" value="1"/>
</dbReference>
<dbReference type="RefSeq" id="WP_231263441.1">
    <property type="nucleotide sequence ID" value="NZ_FOKC01000007.1"/>
</dbReference>
<dbReference type="GO" id="GO:0008609">
    <property type="term" value="F:alkylglycerone-phosphate synthase activity"/>
    <property type="evidence" value="ECO:0007669"/>
    <property type="project" value="InterPro"/>
</dbReference>
<dbReference type="SUPFAM" id="SSF56176">
    <property type="entry name" value="FAD-binding/transporter-associated domain-like"/>
    <property type="match status" value="1"/>
</dbReference>
<evidence type="ECO:0000256" key="4">
    <source>
        <dbReference type="PIRSR" id="PIRSR625650-1"/>
    </source>
</evidence>
<dbReference type="SUPFAM" id="SSF55103">
    <property type="entry name" value="FAD-linked oxidases, C-terminal domain"/>
    <property type="match status" value="1"/>
</dbReference>
<protein>
    <submittedName>
        <fullName evidence="10">Alkyldihydroxyacetonephosphate synthase</fullName>
    </submittedName>
</protein>
<dbReference type="GO" id="GO:0071949">
    <property type="term" value="F:FAD binding"/>
    <property type="evidence" value="ECO:0007669"/>
    <property type="project" value="InterPro"/>
</dbReference>
<dbReference type="InterPro" id="IPR016166">
    <property type="entry name" value="FAD-bd_PCMH"/>
</dbReference>
<dbReference type="Proteomes" id="UP000199113">
    <property type="component" value="Unassembled WGS sequence"/>
</dbReference>
<evidence type="ECO:0000256" key="2">
    <source>
        <dbReference type="ARBA" id="ARBA00022630"/>
    </source>
</evidence>
<dbReference type="Gene3D" id="3.30.70.3450">
    <property type="match status" value="2"/>
</dbReference>
<evidence type="ECO:0000256" key="5">
    <source>
        <dbReference type="PIRSR" id="PIRSR625650-2"/>
    </source>
</evidence>
<dbReference type="InterPro" id="IPR006094">
    <property type="entry name" value="Oxid_FAD_bind_N"/>
</dbReference>
<evidence type="ECO:0000313" key="11">
    <source>
        <dbReference type="Proteomes" id="UP000199113"/>
    </source>
</evidence>